<sequence>MPLWALALGALLGLLATLWGGRRKAPRGPRLLCRPSALALHLERRCPALRRAPAGWAALPALQTLLGVAGPAPGGLRFLRTHLQMSDGGLVALDWAAGPAPAKPGQQPPPVLLLIPNSFGKVTRNLSQGSQGGAKCWLRQRGEPAPLQQQQQQRWRLPLKLGTSRPGLRAALPSPPARSWPCRCPQLCRLALLHGYCPVVFNRRGHNGCPLSTPKLQPYGDPADLQEAIRYLRCRCPGAQLFAAAESTGAGLLLSHLGECGSSSQLAAAGCISPIFSPRKWFEGGCPWHWQQPLLLYQKAWLSRFATALGEVLPLESFFGGRSLRELEEALFCQAQGWDAYWESNDPLRDVDEVAVPVLCICSQDDPVCRGPGNGPPRELFETNPYLFLALARHGGHCGFLQHGLRGSCWSHELLLEFFQAAADFLGDEGKAKGAGAPAARATGAGEACGDVHGWRRSYTR</sequence>
<comment type="similarity">
    <text evidence="1">Belongs to the AB hydrolase superfamily. AB hydrolase 4 family.</text>
</comment>
<keyword evidence="2" id="KW-0732">Signal</keyword>
<dbReference type="Proteomes" id="UP001652627">
    <property type="component" value="Chromosome 22"/>
</dbReference>
<keyword evidence="3" id="KW-1185">Reference proteome</keyword>
<protein>
    <submittedName>
        <fullName evidence="4">Protein ABHD15</fullName>
    </submittedName>
</protein>
<evidence type="ECO:0000313" key="3">
    <source>
        <dbReference type="Proteomes" id="UP001652627"/>
    </source>
</evidence>
<evidence type="ECO:0000256" key="2">
    <source>
        <dbReference type="SAM" id="SignalP"/>
    </source>
</evidence>
<dbReference type="RefSeq" id="XP_067166035.1">
    <property type="nucleotide sequence ID" value="XM_067309934.1"/>
</dbReference>
<feature type="signal peptide" evidence="2">
    <location>
        <begin position="1"/>
        <end position="20"/>
    </location>
</feature>
<gene>
    <name evidence="4" type="primary">LOC106487695</name>
</gene>
<dbReference type="GeneID" id="106487695"/>
<dbReference type="PANTHER" id="PTHR10794">
    <property type="entry name" value="ABHYDROLASE DOMAIN-CONTAINING PROTEIN"/>
    <property type="match status" value="1"/>
</dbReference>
<evidence type="ECO:0000313" key="4">
    <source>
        <dbReference type="RefSeq" id="XP_067166035.1"/>
    </source>
</evidence>
<dbReference type="Gene3D" id="3.40.50.1820">
    <property type="entry name" value="alpha/beta hydrolase"/>
    <property type="match status" value="1"/>
</dbReference>
<proteinExistence type="inferred from homology"/>
<dbReference type="InterPro" id="IPR012020">
    <property type="entry name" value="ABHD4"/>
</dbReference>
<dbReference type="SUPFAM" id="SSF53474">
    <property type="entry name" value="alpha/beta-Hydrolases"/>
    <property type="match status" value="1"/>
</dbReference>
<accession>A0ABM4FM53</accession>
<dbReference type="PIRSF" id="PIRSF005211">
    <property type="entry name" value="Ab_hydro_YheT"/>
    <property type="match status" value="1"/>
</dbReference>
<feature type="chain" id="PRO_5047437454" evidence="2">
    <location>
        <begin position="21"/>
        <end position="461"/>
    </location>
</feature>
<dbReference type="PANTHER" id="PTHR10794:SF97">
    <property type="entry name" value="ABHYDROLASE DOMAIN CONTAINING 15"/>
    <property type="match status" value="1"/>
</dbReference>
<evidence type="ECO:0000256" key="1">
    <source>
        <dbReference type="ARBA" id="ARBA00010884"/>
    </source>
</evidence>
<reference evidence="4" key="1">
    <citation type="submission" date="2025-08" db="UniProtKB">
        <authorList>
            <consortium name="RefSeq"/>
        </authorList>
    </citation>
    <scope>IDENTIFICATION</scope>
    <source>
        <tissue evidence="4">Blood</tissue>
    </source>
</reference>
<organism evidence="3 4">
    <name type="scientific">Apteryx mantelli</name>
    <name type="common">North Island brown kiwi</name>
    <dbReference type="NCBI Taxonomy" id="2696672"/>
    <lineage>
        <taxon>Eukaryota</taxon>
        <taxon>Metazoa</taxon>
        <taxon>Chordata</taxon>
        <taxon>Craniata</taxon>
        <taxon>Vertebrata</taxon>
        <taxon>Euteleostomi</taxon>
        <taxon>Archelosauria</taxon>
        <taxon>Archosauria</taxon>
        <taxon>Dinosauria</taxon>
        <taxon>Saurischia</taxon>
        <taxon>Theropoda</taxon>
        <taxon>Coelurosauria</taxon>
        <taxon>Aves</taxon>
        <taxon>Palaeognathae</taxon>
        <taxon>Apterygiformes</taxon>
        <taxon>Apterygidae</taxon>
        <taxon>Apteryx</taxon>
    </lineage>
</organism>
<name>A0ABM4FM53_9AVES</name>
<dbReference type="InterPro" id="IPR029058">
    <property type="entry name" value="AB_hydrolase_fold"/>
</dbReference>
<dbReference type="InterPro" id="IPR050960">
    <property type="entry name" value="AB_hydrolase_4_sf"/>
</dbReference>